<dbReference type="AlphaFoldDB" id="A0A8S1A5K0"/>
<reference evidence="1 2" key="1">
    <citation type="submission" date="2020-04" db="EMBL/GenBank/DDBJ databases">
        <authorList>
            <person name="Wallbank WR R."/>
            <person name="Pardo Diaz C."/>
            <person name="Kozak K."/>
            <person name="Martin S."/>
            <person name="Jiggins C."/>
            <person name="Moest M."/>
            <person name="Warren A I."/>
            <person name="Byers J.R.P. K."/>
            <person name="Montejo-Kovacevich G."/>
            <person name="Yen C E."/>
        </authorList>
    </citation>
    <scope>NUCLEOTIDE SEQUENCE [LARGE SCALE GENOMIC DNA]</scope>
</reference>
<organism evidence="1 2">
    <name type="scientific">Arctia plantaginis</name>
    <name type="common">Wood tiger moth</name>
    <name type="synonym">Phalaena plantaginis</name>
    <dbReference type="NCBI Taxonomy" id="874455"/>
    <lineage>
        <taxon>Eukaryota</taxon>
        <taxon>Metazoa</taxon>
        <taxon>Ecdysozoa</taxon>
        <taxon>Arthropoda</taxon>
        <taxon>Hexapoda</taxon>
        <taxon>Insecta</taxon>
        <taxon>Pterygota</taxon>
        <taxon>Neoptera</taxon>
        <taxon>Endopterygota</taxon>
        <taxon>Lepidoptera</taxon>
        <taxon>Glossata</taxon>
        <taxon>Ditrysia</taxon>
        <taxon>Noctuoidea</taxon>
        <taxon>Erebidae</taxon>
        <taxon>Arctiinae</taxon>
        <taxon>Arctia</taxon>
    </lineage>
</organism>
<sequence length="92" mass="9874">MTVVERDVIKGLVPYGVLTAKHLADSVAGFGAQCYRYDTRLEEDTTLTARAAFGCGHSPTSSPRSLGRAAAPTYTSVLCHTGIRMRVLPYVA</sequence>
<dbReference type="EMBL" id="CADEBD010000309">
    <property type="protein sequence ID" value="CAB3240614.1"/>
    <property type="molecule type" value="Genomic_DNA"/>
</dbReference>
<name>A0A8S1A5K0_ARCPL</name>
<gene>
    <name evidence="1" type="ORF">APLA_LOCUS9167</name>
</gene>
<dbReference type="Proteomes" id="UP000494256">
    <property type="component" value="Unassembled WGS sequence"/>
</dbReference>
<evidence type="ECO:0000313" key="1">
    <source>
        <dbReference type="EMBL" id="CAB3240614.1"/>
    </source>
</evidence>
<accession>A0A8S1A5K0</accession>
<protein>
    <submittedName>
        <fullName evidence="1">Uncharacterized protein</fullName>
    </submittedName>
</protein>
<evidence type="ECO:0000313" key="2">
    <source>
        <dbReference type="Proteomes" id="UP000494256"/>
    </source>
</evidence>
<comment type="caution">
    <text evidence="1">The sequence shown here is derived from an EMBL/GenBank/DDBJ whole genome shotgun (WGS) entry which is preliminary data.</text>
</comment>
<proteinExistence type="predicted"/>
<dbReference type="OrthoDB" id="48943at2759"/>